<dbReference type="EMBL" id="ML732207">
    <property type="protein sequence ID" value="KAB8074592.1"/>
    <property type="molecule type" value="Genomic_DNA"/>
</dbReference>
<reference evidence="2 3" key="1">
    <citation type="submission" date="2019-04" db="EMBL/GenBank/DDBJ databases">
        <title>Friends and foes A comparative genomics study of 23 Aspergillus species from section Flavi.</title>
        <authorList>
            <consortium name="DOE Joint Genome Institute"/>
            <person name="Kjaerbolling I."/>
            <person name="Vesth T."/>
            <person name="Frisvad J.C."/>
            <person name="Nybo J.L."/>
            <person name="Theobald S."/>
            <person name="Kildgaard S."/>
            <person name="Isbrandt T."/>
            <person name="Kuo A."/>
            <person name="Sato A."/>
            <person name="Lyhne E.K."/>
            <person name="Kogle M.E."/>
            <person name="Wiebenga A."/>
            <person name="Kun R.S."/>
            <person name="Lubbers R.J."/>
            <person name="Makela M.R."/>
            <person name="Barry K."/>
            <person name="Chovatia M."/>
            <person name="Clum A."/>
            <person name="Daum C."/>
            <person name="Haridas S."/>
            <person name="He G."/>
            <person name="LaButti K."/>
            <person name="Lipzen A."/>
            <person name="Mondo S."/>
            <person name="Riley R."/>
            <person name="Salamov A."/>
            <person name="Simmons B.A."/>
            <person name="Magnuson J.K."/>
            <person name="Henrissat B."/>
            <person name="Mortensen U.H."/>
            <person name="Larsen T.O."/>
            <person name="Devries R.P."/>
            <person name="Grigoriev I.V."/>
            <person name="Machida M."/>
            <person name="Baker S.E."/>
            <person name="Andersen M.R."/>
        </authorList>
    </citation>
    <scope>NUCLEOTIDE SEQUENCE [LARGE SCALE GENOMIC DNA]</scope>
    <source>
        <strain evidence="2 3">CBS 151.66</strain>
    </source>
</reference>
<evidence type="ECO:0000313" key="2">
    <source>
        <dbReference type="EMBL" id="KAB8074592.1"/>
    </source>
</evidence>
<dbReference type="AlphaFoldDB" id="A0A5N5X5K6"/>
<evidence type="ECO:0000256" key="1">
    <source>
        <dbReference type="SAM" id="SignalP"/>
    </source>
</evidence>
<dbReference type="OrthoDB" id="10281276at2759"/>
<gene>
    <name evidence="2" type="ORF">BDV29DRAFT_156476</name>
</gene>
<keyword evidence="1" id="KW-0732">Signal</keyword>
<sequence length="152" mass="16444">MGVTALLAFMMIPGSAMAAAATKCSTRQHKEFDTIGFNLDLYVTLCVHRSADNYYHAYADISWEDGGGGSSTGMEDLILNLRLERNDADKRSEDISIKGLVNYEASGYARVTGQKYHSSTNGGWTADGHVKWDIQNDGKGGGTWSLTGSPNI</sequence>
<name>A0A5N5X5K6_9EURO</name>
<feature type="signal peptide" evidence="1">
    <location>
        <begin position="1"/>
        <end position="18"/>
    </location>
</feature>
<evidence type="ECO:0000313" key="3">
    <source>
        <dbReference type="Proteomes" id="UP000326565"/>
    </source>
</evidence>
<organism evidence="2 3">
    <name type="scientific">Aspergillus leporis</name>
    <dbReference type="NCBI Taxonomy" id="41062"/>
    <lineage>
        <taxon>Eukaryota</taxon>
        <taxon>Fungi</taxon>
        <taxon>Dikarya</taxon>
        <taxon>Ascomycota</taxon>
        <taxon>Pezizomycotina</taxon>
        <taxon>Eurotiomycetes</taxon>
        <taxon>Eurotiomycetidae</taxon>
        <taxon>Eurotiales</taxon>
        <taxon>Aspergillaceae</taxon>
        <taxon>Aspergillus</taxon>
        <taxon>Aspergillus subgen. Circumdati</taxon>
    </lineage>
</organism>
<dbReference type="Proteomes" id="UP000326565">
    <property type="component" value="Unassembled WGS sequence"/>
</dbReference>
<keyword evidence="3" id="KW-1185">Reference proteome</keyword>
<protein>
    <submittedName>
        <fullName evidence="2">Uncharacterized protein</fullName>
    </submittedName>
</protein>
<accession>A0A5N5X5K6</accession>
<proteinExistence type="predicted"/>
<feature type="chain" id="PRO_5025035179" evidence="1">
    <location>
        <begin position="19"/>
        <end position="152"/>
    </location>
</feature>